<comment type="caution">
    <text evidence="1">The sequence shown here is derived from an EMBL/GenBank/DDBJ whole genome shotgun (WGS) entry which is preliminary data.</text>
</comment>
<organism evidence="1 2">
    <name type="scientific">Bifidobacterium callitrichos DSM 23973</name>
    <dbReference type="NCBI Taxonomy" id="1437609"/>
    <lineage>
        <taxon>Bacteria</taxon>
        <taxon>Bacillati</taxon>
        <taxon>Actinomycetota</taxon>
        <taxon>Actinomycetes</taxon>
        <taxon>Bifidobacteriales</taxon>
        <taxon>Bifidobacteriaceae</taxon>
        <taxon>Bifidobacterium</taxon>
    </lineage>
</organism>
<name>A0A087A193_9BIFI</name>
<sequence>MLDMEEAKQRQRGKLFSWCLVANVVDEHVVGQDHHIEHGTKIFSPGTKVYVADYWSSSPFEHGGVLYVIGKARRQWRLVAAYIARDRLTNFRTKQVFDPKALRRMAQDEGQNRVRPGQFIRWWGKDDEARRRVEKEAAYYNQDIYSVRRREWEASRRRMEEL</sequence>
<dbReference type="eggNOG" id="ENOG50336V0">
    <property type="taxonomic scope" value="Bacteria"/>
</dbReference>
<dbReference type="EMBL" id="JGYS01000016">
    <property type="protein sequence ID" value="KFI52543.1"/>
    <property type="molecule type" value="Genomic_DNA"/>
</dbReference>
<dbReference type="AlphaFoldDB" id="A0A087A193"/>
<gene>
    <name evidence="1" type="ORF">BCAL_1876</name>
</gene>
<protein>
    <submittedName>
        <fullName evidence="1">Uncharacterized protein</fullName>
    </submittedName>
</protein>
<accession>A0A087A193</accession>
<evidence type="ECO:0000313" key="1">
    <source>
        <dbReference type="EMBL" id="KFI52543.1"/>
    </source>
</evidence>
<proteinExistence type="predicted"/>
<reference evidence="1 2" key="1">
    <citation type="submission" date="2014-03" db="EMBL/GenBank/DDBJ databases">
        <title>Genomics of Bifidobacteria.</title>
        <authorList>
            <person name="Ventura M."/>
            <person name="Milani C."/>
            <person name="Lugli G.A."/>
        </authorList>
    </citation>
    <scope>NUCLEOTIDE SEQUENCE [LARGE SCALE GENOMIC DNA]</scope>
    <source>
        <strain evidence="1 2">DSM 23973</strain>
    </source>
</reference>
<evidence type="ECO:0000313" key="2">
    <source>
        <dbReference type="Proteomes" id="UP000029072"/>
    </source>
</evidence>
<dbReference type="Proteomes" id="UP000029072">
    <property type="component" value="Unassembled WGS sequence"/>
</dbReference>